<dbReference type="EMBL" id="OX458333">
    <property type="protein sequence ID" value="CAI8771181.1"/>
    <property type="molecule type" value="Genomic_DNA"/>
</dbReference>
<evidence type="ECO:0000313" key="1">
    <source>
        <dbReference type="EMBL" id="CAI8771181.1"/>
    </source>
</evidence>
<proteinExistence type="predicted"/>
<gene>
    <name evidence="1" type="ORF">MSZNOR_1034</name>
</gene>
<dbReference type="Proteomes" id="UP001162030">
    <property type="component" value="Chromosome"/>
</dbReference>
<protein>
    <recommendedName>
        <fullName evidence="3">Transposase</fullName>
    </recommendedName>
</protein>
<name>A0ABN8X1E4_9GAMM</name>
<sequence length="67" mass="7783">MVWLVTSGFESRPDQEGIKTHFHRFFVGFRRLNRDLIKKGLRRLAEGIRGVLVPFESRPDQEGIKTG</sequence>
<evidence type="ECO:0008006" key="3">
    <source>
        <dbReference type="Google" id="ProtNLM"/>
    </source>
</evidence>
<accession>A0ABN8X1E4</accession>
<reference evidence="1 2" key="1">
    <citation type="submission" date="2023-03" db="EMBL/GenBank/DDBJ databases">
        <authorList>
            <person name="Pearce D."/>
        </authorList>
    </citation>
    <scope>NUCLEOTIDE SEQUENCE [LARGE SCALE GENOMIC DNA]</scope>
    <source>
        <strain evidence="1">Msz</strain>
    </source>
</reference>
<keyword evidence="2" id="KW-1185">Reference proteome</keyword>
<evidence type="ECO:0000313" key="2">
    <source>
        <dbReference type="Proteomes" id="UP001162030"/>
    </source>
</evidence>
<organism evidence="1 2">
    <name type="scientific">Methylocaldum szegediense</name>
    <dbReference type="NCBI Taxonomy" id="73780"/>
    <lineage>
        <taxon>Bacteria</taxon>
        <taxon>Pseudomonadati</taxon>
        <taxon>Pseudomonadota</taxon>
        <taxon>Gammaproteobacteria</taxon>
        <taxon>Methylococcales</taxon>
        <taxon>Methylococcaceae</taxon>
        <taxon>Methylocaldum</taxon>
    </lineage>
</organism>